<keyword evidence="1" id="KW-0472">Membrane</keyword>
<protein>
    <submittedName>
        <fullName evidence="2">Uncharacterized protein</fullName>
    </submittedName>
</protein>
<sequence length="87" mass="10274">MLPVSRTTHKRRLLQKPFTCRSTYDRQANKNRYFLFRLKICYILYISIYYSEYNSIVEINCCPPPQQILSLNAAYLGNDMCSLPLLS</sequence>
<dbReference type="HOGENOM" id="CLU_2482151_0_0_4"/>
<reference evidence="2 3" key="1">
    <citation type="submission" date="2013-04" db="EMBL/GenBank/DDBJ databases">
        <title>The Genome Sequence of Sutterella wadsworthensis HGA0223.</title>
        <authorList>
            <consortium name="The Broad Institute Genomics Platform"/>
            <person name="Earl A."/>
            <person name="Ward D."/>
            <person name="Feldgarden M."/>
            <person name="Gevers D."/>
            <person name="Schmidt T.M."/>
            <person name="Dover J."/>
            <person name="Dai D."/>
            <person name="Walker B."/>
            <person name="Young S."/>
            <person name="Zeng Q."/>
            <person name="Gargeya S."/>
            <person name="Fitzgerald M."/>
            <person name="Haas B."/>
            <person name="Abouelleil A."/>
            <person name="Allen A.W."/>
            <person name="Alvarado L."/>
            <person name="Arachchi H.M."/>
            <person name="Berlin A.M."/>
            <person name="Chapman S.B."/>
            <person name="Gainer-Dewar J."/>
            <person name="Goldberg J."/>
            <person name="Griggs A."/>
            <person name="Gujja S."/>
            <person name="Hansen M."/>
            <person name="Howarth C."/>
            <person name="Imamovic A."/>
            <person name="Ireland A."/>
            <person name="Larimer J."/>
            <person name="McCowan C."/>
            <person name="Murphy C."/>
            <person name="Pearson M."/>
            <person name="Poon T.W."/>
            <person name="Priest M."/>
            <person name="Roberts A."/>
            <person name="Saif S."/>
            <person name="Shea T."/>
            <person name="Sisk P."/>
            <person name="Sykes S."/>
            <person name="Wortman J."/>
            <person name="Nusbaum C."/>
            <person name="Birren B."/>
        </authorList>
    </citation>
    <scope>NUCLEOTIDE SEQUENCE [LARGE SCALE GENOMIC DNA]</scope>
    <source>
        <strain evidence="2 3">HGA0223</strain>
    </source>
</reference>
<dbReference type="Proteomes" id="UP000014400">
    <property type="component" value="Unassembled WGS sequence"/>
</dbReference>
<evidence type="ECO:0000313" key="3">
    <source>
        <dbReference type="Proteomes" id="UP000014400"/>
    </source>
</evidence>
<accession>S3BUL3</accession>
<organism evidence="2 3">
    <name type="scientific">Sutterella wadsworthensis HGA0223</name>
    <dbReference type="NCBI Taxonomy" id="1203554"/>
    <lineage>
        <taxon>Bacteria</taxon>
        <taxon>Pseudomonadati</taxon>
        <taxon>Pseudomonadota</taxon>
        <taxon>Betaproteobacteria</taxon>
        <taxon>Burkholderiales</taxon>
        <taxon>Sutterellaceae</taxon>
        <taxon>Sutterella</taxon>
    </lineage>
</organism>
<keyword evidence="1" id="KW-1133">Transmembrane helix</keyword>
<feature type="transmembrane region" description="Helical" evidence="1">
    <location>
        <begin position="34"/>
        <end position="51"/>
    </location>
</feature>
<evidence type="ECO:0000313" key="2">
    <source>
        <dbReference type="EMBL" id="EPD97837.1"/>
    </source>
</evidence>
<gene>
    <name evidence="2" type="ORF">HMPREF1476_01978</name>
</gene>
<comment type="caution">
    <text evidence="2">The sequence shown here is derived from an EMBL/GenBank/DDBJ whole genome shotgun (WGS) entry which is preliminary data.</text>
</comment>
<keyword evidence="3" id="KW-1185">Reference proteome</keyword>
<evidence type="ECO:0000256" key="1">
    <source>
        <dbReference type="SAM" id="Phobius"/>
    </source>
</evidence>
<name>S3BUL3_9BURK</name>
<dbReference type="AlphaFoldDB" id="S3BUL3"/>
<keyword evidence="1" id="KW-0812">Transmembrane</keyword>
<dbReference type="EMBL" id="ATCF01000030">
    <property type="protein sequence ID" value="EPD97837.1"/>
    <property type="molecule type" value="Genomic_DNA"/>
</dbReference>
<proteinExistence type="predicted"/>